<feature type="domain" description="Glycosyltransferase 2-like" evidence="8">
    <location>
        <begin position="5"/>
        <end position="110"/>
    </location>
</feature>
<comment type="similarity">
    <text evidence="2">Belongs to the CDP-glycerol glycerophosphotransferase family.</text>
</comment>
<dbReference type="GO" id="GO:0005886">
    <property type="term" value="C:plasma membrane"/>
    <property type="evidence" value="ECO:0007669"/>
    <property type="project" value="UniProtKB-SubCell"/>
</dbReference>
<dbReference type="AlphaFoldDB" id="A0A949JEM1"/>
<name>A0A949JEM1_9ACTN</name>
<dbReference type="PANTHER" id="PTHR22916">
    <property type="entry name" value="GLYCOSYLTRANSFERASE"/>
    <property type="match status" value="1"/>
</dbReference>
<dbReference type="SUPFAM" id="SSF53448">
    <property type="entry name" value="Nucleotide-diphospho-sugar transferases"/>
    <property type="match status" value="1"/>
</dbReference>
<dbReference type="InterPro" id="IPR007554">
    <property type="entry name" value="Glycerophosphate_synth"/>
</dbReference>
<dbReference type="SUPFAM" id="SSF53756">
    <property type="entry name" value="UDP-Glycosyltransferase/glycogen phosphorylase"/>
    <property type="match status" value="1"/>
</dbReference>
<feature type="region of interest" description="Disordered" evidence="7">
    <location>
        <begin position="714"/>
        <end position="734"/>
    </location>
</feature>
<dbReference type="Gene3D" id="3.40.50.11820">
    <property type="match status" value="1"/>
</dbReference>
<evidence type="ECO:0000256" key="6">
    <source>
        <dbReference type="ARBA" id="ARBA00023136"/>
    </source>
</evidence>
<dbReference type="EMBL" id="JAELVF020000001">
    <property type="protein sequence ID" value="MBU7598673.1"/>
    <property type="molecule type" value="Genomic_DNA"/>
</dbReference>
<dbReference type="Pfam" id="PF00535">
    <property type="entry name" value="Glycos_transf_2"/>
    <property type="match status" value="1"/>
</dbReference>
<evidence type="ECO:0000256" key="7">
    <source>
        <dbReference type="SAM" id="MobiDB-lite"/>
    </source>
</evidence>
<keyword evidence="10" id="KW-1185">Reference proteome</keyword>
<dbReference type="InterPro" id="IPR029044">
    <property type="entry name" value="Nucleotide-diphossugar_trans"/>
</dbReference>
<evidence type="ECO:0000256" key="4">
    <source>
        <dbReference type="ARBA" id="ARBA00022679"/>
    </source>
</evidence>
<dbReference type="GO" id="GO:0047355">
    <property type="term" value="F:CDP-glycerol glycerophosphotransferase activity"/>
    <property type="evidence" value="ECO:0007669"/>
    <property type="project" value="InterPro"/>
</dbReference>
<evidence type="ECO:0000313" key="10">
    <source>
        <dbReference type="Proteomes" id="UP000694501"/>
    </source>
</evidence>
<reference evidence="9" key="1">
    <citation type="submission" date="2021-06" db="EMBL/GenBank/DDBJ databases">
        <title>Sequencing of actinobacteria type strains.</title>
        <authorList>
            <person name="Nguyen G.-S."/>
            <person name="Wentzel A."/>
        </authorList>
    </citation>
    <scope>NUCLEOTIDE SEQUENCE</scope>
    <source>
        <strain evidence="9">P38-E01</strain>
    </source>
</reference>
<dbReference type="InterPro" id="IPR001173">
    <property type="entry name" value="Glyco_trans_2-like"/>
</dbReference>
<keyword evidence="3" id="KW-1003">Cell membrane</keyword>
<organism evidence="9 10">
    <name type="scientific">Streptomyces tardus</name>
    <dbReference type="NCBI Taxonomy" id="2780544"/>
    <lineage>
        <taxon>Bacteria</taxon>
        <taxon>Bacillati</taxon>
        <taxon>Actinomycetota</taxon>
        <taxon>Actinomycetes</taxon>
        <taxon>Kitasatosporales</taxon>
        <taxon>Streptomycetaceae</taxon>
        <taxon>Streptomyces</taxon>
    </lineage>
</organism>
<dbReference type="Proteomes" id="UP000694501">
    <property type="component" value="Unassembled WGS sequence"/>
</dbReference>
<dbReference type="Gene3D" id="3.90.550.10">
    <property type="entry name" value="Spore Coat Polysaccharide Biosynthesis Protein SpsA, Chain A"/>
    <property type="match status" value="1"/>
</dbReference>
<keyword evidence="6" id="KW-0472">Membrane</keyword>
<dbReference type="GO" id="GO:0019350">
    <property type="term" value="P:teichoic acid biosynthetic process"/>
    <property type="evidence" value="ECO:0007669"/>
    <property type="project" value="UniProtKB-KW"/>
</dbReference>
<keyword evidence="5" id="KW-0777">Teichoic acid biosynthesis</keyword>
<dbReference type="Pfam" id="PF04464">
    <property type="entry name" value="Glyphos_transf"/>
    <property type="match status" value="1"/>
</dbReference>
<dbReference type="RefSeq" id="WP_211039807.1">
    <property type="nucleotide sequence ID" value="NZ_JAELVF020000001.1"/>
</dbReference>
<dbReference type="CDD" id="cd00761">
    <property type="entry name" value="Glyco_tranf_GTA_type"/>
    <property type="match status" value="1"/>
</dbReference>
<dbReference type="FunFam" id="3.90.550.10:FF:000196">
    <property type="entry name" value="Glycosyl transferase"/>
    <property type="match status" value="1"/>
</dbReference>
<keyword evidence="4" id="KW-0808">Transferase</keyword>
<evidence type="ECO:0000256" key="1">
    <source>
        <dbReference type="ARBA" id="ARBA00004202"/>
    </source>
</evidence>
<comment type="caution">
    <text evidence="9">The sequence shown here is derived from an EMBL/GenBank/DDBJ whole genome shotgun (WGS) entry which is preliminary data.</text>
</comment>
<protein>
    <submittedName>
        <fullName evidence="9">CDP-glycerol:glycerophosphate glycerophosphotransferase</fullName>
    </submittedName>
</protein>
<proteinExistence type="inferred from homology"/>
<dbReference type="GO" id="GO:0016758">
    <property type="term" value="F:hexosyltransferase activity"/>
    <property type="evidence" value="ECO:0007669"/>
    <property type="project" value="UniProtKB-ARBA"/>
</dbReference>
<evidence type="ECO:0000256" key="2">
    <source>
        <dbReference type="ARBA" id="ARBA00010488"/>
    </source>
</evidence>
<dbReference type="PANTHER" id="PTHR22916:SF3">
    <property type="entry name" value="UDP-GLCNAC:BETAGAL BETA-1,3-N-ACETYLGLUCOSAMINYLTRANSFERASE-LIKE PROTEIN 1"/>
    <property type="match status" value="1"/>
</dbReference>
<evidence type="ECO:0000259" key="8">
    <source>
        <dbReference type="Pfam" id="PF00535"/>
    </source>
</evidence>
<comment type="subcellular location">
    <subcellularLocation>
        <location evidence="1">Cell membrane</location>
        <topology evidence="1">Peripheral membrane protein</topology>
    </subcellularLocation>
</comment>
<feature type="compositionally biased region" description="Low complexity" evidence="7">
    <location>
        <begin position="720"/>
        <end position="734"/>
    </location>
</feature>
<evidence type="ECO:0000256" key="5">
    <source>
        <dbReference type="ARBA" id="ARBA00022944"/>
    </source>
</evidence>
<dbReference type="Gene3D" id="3.40.50.12580">
    <property type="match status" value="1"/>
</dbReference>
<sequence>MPRFSIIVPAHQVQAYLPECLESVLKQTCTDLELILVDDGSPPDCGELLAEYASHDSRVTVLRLPRHSGPGPARNAGLRYASGEYVLFLDSDDALTPGALEAIADRLAATADPDVLLFDHTRTFWHGGNDRSEGPPLGPLTEQEPQVVRLRDRPALLRVAPLAWNKAYRREFLVEQGVRFPPGAYEGIPWTWHTLLTAEAVAVLDRVCVRHRLRRQGGVLGSSPRRHFDIFGQYDRVFALLDERPDLARWKSALYRRMTDHLAGLFLTPGRLPRSGRTEFFRRSSKQCLRHQSAAGRTDLTQLLVRLGARRTFRLLWSARGWGSRLRGTAGSVRGAVLRLYHSLQSRRRPDPALAVFLPTPSQGRQEYGGDLGALEERARVLVPGLRTLWVAGDEAAPSLPEGVSRVRPGSAAHWTALARAKYLLSDGDFGPRRHKRPGQVLVQTHTGTPLALAGLDRGEHREDGAADLTRLLERVDDWDYSLSAGRHATLARERAYPGNYTALEYGSPRNDVFHRATAEEVARIRAQLGVPAGAVAVLYAPVRRDYPHGGGSELELSRLASALGPGYVVLDARSPRPRAELCLAADVLVTDYSPIMFDYAVLDRPIVLYAPDWETYRATAGTYFDLLSAPPGPVAGDLESLVGCFRGNTWRSAGSRALRAAFRTRFCPYDDGLAAERVVRSVFLDGSALAPVVPAELRRPAPLPREEAARAVIHPARTGSGSAAGAPPQGART</sequence>
<accession>A0A949JEM1</accession>
<dbReference type="InterPro" id="IPR043148">
    <property type="entry name" value="TagF_C"/>
</dbReference>
<evidence type="ECO:0000256" key="3">
    <source>
        <dbReference type="ARBA" id="ARBA00022475"/>
    </source>
</evidence>
<gene>
    <name evidence="9" type="ORF">JGS22_013875</name>
</gene>
<evidence type="ECO:0000313" key="9">
    <source>
        <dbReference type="EMBL" id="MBU7598673.1"/>
    </source>
</evidence>
<dbReference type="InterPro" id="IPR043149">
    <property type="entry name" value="TagF_N"/>
</dbReference>